<dbReference type="PRINTS" id="PR00039">
    <property type="entry name" value="HTHLYSR"/>
</dbReference>
<dbReference type="SUPFAM" id="SSF53850">
    <property type="entry name" value="Periplasmic binding protein-like II"/>
    <property type="match status" value="1"/>
</dbReference>
<dbReference type="KEGG" id="aacx:DEACI_1906"/>
<dbReference type="Gene3D" id="1.10.10.10">
    <property type="entry name" value="Winged helix-like DNA-binding domain superfamily/Winged helix DNA-binding domain"/>
    <property type="match status" value="1"/>
</dbReference>
<keyword evidence="3" id="KW-0238">DNA-binding</keyword>
<evidence type="ECO:0000256" key="4">
    <source>
        <dbReference type="ARBA" id="ARBA00023163"/>
    </source>
</evidence>
<evidence type="ECO:0000313" key="8">
    <source>
        <dbReference type="Proteomes" id="UP001071230"/>
    </source>
</evidence>
<name>A0A8S0WFQ0_9FIRM</name>
<reference evidence="7" key="1">
    <citation type="submission" date="2014-11" db="EMBL/GenBank/DDBJ databases">
        <authorList>
            <person name="Hornung B.V."/>
        </authorList>
    </citation>
    <scope>NUCLEOTIDE SEQUENCE</scope>
    <source>
        <strain evidence="7">INE</strain>
    </source>
</reference>
<feature type="domain" description="HTH lysR-type" evidence="5">
    <location>
        <begin position="1"/>
        <end position="57"/>
    </location>
</feature>
<evidence type="ECO:0000313" key="7">
    <source>
        <dbReference type="EMBL" id="CEJ08469.1"/>
    </source>
</evidence>
<dbReference type="InterPro" id="IPR047788">
    <property type="entry name" value="LysR-like_Sec_metab"/>
</dbReference>
<dbReference type="Proteomes" id="UP001071230">
    <property type="component" value="Unassembled WGS sequence"/>
</dbReference>
<dbReference type="Pfam" id="PF00126">
    <property type="entry name" value="HTH_1"/>
    <property type="match status" value="1"/>
</dbReference>
<evidence type="ECO:0000259" key="5">
    <source>
        <dbReference type="PROSITE" id="PS50931"/>
    </source>
</evidence>
<accession>A0A8S0WFQ0</accession>
<sequence>MLDLLKLFTQVVEEQSFTATARHLGVSQPAVSNQMRALEDKLGVKLLLRRGKALVLTAEGEIVLRQARRILDNWDELLEQIGTAGPECSGLVRLGASHIPGEYLLPALLADFQHEFAKVQLKLVVGDSLEMANKVSEREVDFAVVGSSFDSEKLASEFWQWDELMLVLPEGHPLAGQREIRLSDLLPYPMIVREEGSGHRRALEETLAGLGLSLPDFRISLEAGSIEAIKNSVRADLGYSFISRSALGVSAEGMRVCRLQDINIRRGFYLVTQRHKPLPVSSQVCYTQIRNCKRSAVPAESGTGCLPRIKD</sequence>
<keyword evidence="2" id="KW-0805">Transcription regulation</keyword>
<evidence type="ECO:0000256" key="2">
    <source>
        <dbReference type="ARBA" id="ARBA00023015"/>
    </source>
</evidence>
<dbReference type="Pfam" id="PF03466">
    <property type="entry name" value="LysR_substrate"/>
    <property type="match status" value="1"/>
</dbReference>
<dbReference type="Proteomes" id="UP000836597">
    <property type="component" value="Chromosome"/>
</dbReference>
<reference evidence="6" key="2">
    <citation type="submission" date="2020-01" db="EMBL/GenBank/DDBJ databases">
        <authorList>
            <person name="Hornung B."/>
        </authorList>
    </citation>
    <scope>NUCLEOTIDE SEQUENCE</scope>
    <source>
        <strain evidence="6">PacBioINE</strain>
    </source>
</reference>
<proteinExistence type="inferred from homology"/>
<dbReference type="PROSITE" id="PS50931">
    <property type="entry name" value="HTH_LYSR"/>
    <property type="match status" value="1"/>
</dbReference>
<dbReference type="SUPFAM" id="SSF46785">
    <property type="entry name" value="Winged helix' DNA-binding domain"/>
    <property type="match status" value="1"/>
</dbReference>
<dbReference type="EMBL" id="LR746496">
    <property type="protein sequence ID" value="CAA7601252.1"/>
    <property type="molecule type" value="Genomic_DNA"/>
</dbReference>
<dbReference type="GO" id="GO:0000976">
    <property type="term" value="F:transcription cis-regulatory region binding"/>
    <property type="evidence" value="ECO:0007669"/>
    <property type="project" value="TreeGrafter"/>
</dbReference>
<dbReference type="InterPro" id="IPR036390">
    <property type="entry name" value="WH_DNA-bd_sf"/>
</dbReference>
<dbReference type="InterPro" id="IPR036388">
    <property type="entry name" value="WH-like_DNA-bd_sf"/>
</dbReference>
<dbReference type="InterPro" id="IPR000847">
    <property type="entry name" value="LysR_HTH_N"/>
</dbReference>
<dbReference type="PANTHER" id="PTHR30126">
    <property type="entry name" value="HTH-TYPE TRANSCRIPTIONAL REGULATOR"/>
    <property type="match status" value="1"/>
</dbReference>
<dbReference type="RefSeq" id="WP_240984809.1">
    <property type="nucleotide sequence ID" value="NZ_CDGJ01000082.1"/>
</dbReference>
<dbReference type="FunFam" id="1.10.10.10:FF:000001">
    <property type="entry name" value="LysR family transcriptional regulator"/>
    <property type="match status" value="1"/>
</dbReference>
<gene>
    <name evidence="6" type="ORF">DEACI_1906</name>
    <name evidence="7" type="ORF">DEACI_2946</name>
</gene>
<dbReference type="GO" id="GO:0003700">
    <property type="term" value="F:DNA-binding transcription factor activity"/>
    <property type="evidence" value="ECO:0007669"/>
    <property type="project" value="InterPro"/>
</dbReference>
<dbReference type="AlphaFoldDB" id="A0A8S0WFQ0"/>
<organism evidence="6">
    <name type="scientific">Acididesulfobacillus acetoxydans</name>
    <dbReference type="NCBI Taxonomy" id="1561005"/>
    <lineage>
        <taxon>Bacteria</taxon>
        <taxon>Bacillati</taxon>
        <taxon>Bacillota</taxon>
        <taxon>Clostridia</taxon>
        <taxon>Eubacteriales</taxon>
        <taxon>Peptococcaceae</taxon>
        <taxon>Acididesulfobacillus</taxon>
    </lineage>
</organism>
<dbReference type="Gene3D" id="3.40.190.10">
    <property type="entry name" value="Periplasmic binding protein-like II"/>
    <property type="match status" value="2"/>
</dbReference>
<dbReference type="EMBL" id="CDGJ01000082">
    <property type="protein sequence ID" value="CEJ08469.1"/>
    <property type="molecule type" value="Genomic_DNA"/>
</dbReference>
<evidence type="ECO:0000256" key="1">
    <source>
        <dbReference type="ARBA" id="ARBA00009437"/>
    </source>
</evidence>
<dbReference type="InterPro" id="IPR005119">
    <property type="entry name" value="LysR_subst-bd"/>
</dbReference>
<evidence type="ECO:0000313" key="6">
    <source>
        <dbReference type="EMBL" id="CAA7601252.1"/>
    </source>
</evidence>
<keyword evidence="8" id="KW-1185">Reference proteome</keyword>
<keyword evidence="4" id="KW-0804">Transcription</keyword>
<protein>
    <submittedName>
        <fullName evidence="6">Transcription regulator HTH, LysR</fullName>
    </submittedName>
    <submittedName>
        <fullName evidence="7">Transcriptional regulator</fullName>
    </submittedName>
</protein>
<dbReference type="NCBIfam" id="NF040786">
    <property type="entry name" value="LysR_Sec_metab"/>
    <property type="match status" value="1"/>
</dbReference>
<comment type="similarity">
    <text evidence="1">Belongs to the LysR transcriptional regulatory family.</text>
</comment>
<evidence type="ECO:0000256" key="3">
    <source>
        <dbReference type="ARBA" id="ARBA00023125"/>
    </source>
</evidence>
<dbReference type="PANTHER" id="PTHR30126:SF39">
    <property type="entry name" value="HTH-TYPE TRANSCRIPTIONAL REGULATOR CYSL"/>
    <property type="match status" value="1"/>
</dbReference>